<protein>
    <submittedName>
        <fullName evidence="2">Uncharacterized protein</fullName>
    </submittedName>
</protein>
<accession>A0A395RQW3</accession>
<name>A0A395RQW3_9HYPO</name>
<proteinExistence type="predicted"/>
<feature type="region of interest" description="Disordered" evidence="1">
    <location>
        <begin position="1"/>
        <end position="78"/>
    </location>
</feature>
<feature type="compositionally biased region" description="Polar residues" evidence="1">
    <location>
        <begin position="110"/>
        <end position="127"/>
    </location>
</feature>
<feature type="region of interest" description="Disordered" evidence="1">
    <location>
        <begin position="95"/>
        <end position="135"/>
    </location>
</feature>
<comment type="caution">
    <text evidence="2">The sequence shown here is derived from an EMBL/GenBank/DDBJ whole genome shotgun (WGS) entry which is preliminary data.</text>
</comment>
<keyword evidence="3" id="KW-1185">Reference proteome</keyword>
<evidence type="ECO:0000256" key="1">
    <source>
        <dbReference type="SAM" id="MobiDB-lite"/>
    </source>
</evidence>
<evidence type="ECO:0000313" key="3">
    <source>
        <dbReference type="Proteomes" id="UP000266234"/>
    </source>
</evidence>
<dbReference type="Proteomes" id="UP000266234">
    <property type="component" value="Unassembled WGS sequence"/>
</dbReference>
<feature type="compositionally biased region" description="Polar residues" evidence="1">
    <location>
        <begin position="31"/>
        <end position="54"/>
    </location>
</feature>
<sequence>MNQRLSYNRREKHPETIPYDVPSIPIDFASTEPTGVVTNGRPNSVTLKDATATSPRKRIDPGRSNSKPKPSSKSIISASSAAAATCCLDRSIVLDEEPSDKSSGLGKPCAQTSPPTDLPQNPTSATNGPKHACWQ</sequence>
<dbReference type="AlphaFoldDB" id="A0A395RQW3"/>
<organism evidence="2 3">
    <name type="scientific">Fusarium longipes</name>
    <dbReference type="NCBI Taxonomy" id="694270"/>
    <lineage>
        <taxon>Eukaryota</taxon>
        <taxon>Fungi</taxon>
        <taxon>Dikarya</taxon>
        <taxon>Ascomycota</taxon>
        <taxon>Pezizomycotina</taxon>
        <taxon>Sordariomycetes</taxon>
        <taxon>Hypocreomycetidae</taxon>
        <taxon>Hypocreales</taxon>
        <taxon>Nectriaceae</taxon>
        <taxon>Fusarium</taxon>
    </lineage>
</organism>
<gene>
    <name evidence="2" type="ORF">FLONG3_10177</name>
</gene>
<dbReference type="EMBL" id="PXOG01000285">
    <property type="protein sequence ID" value="RGP62528.1"/>
    <property type="molecule type" value="Genomic_DNA"/>
</dbReference>
<feature type="compositionally biased region" description="Low complexity" evidence="1">
    <location>
        <begin position="67"/>
        <end position="78"/>
    </location>
</feature>
<reference evidence="2 3" key="1">
    <citation type="journal article" date="2018" name="PLoS Pathog.">
        <title>Evolution of structural diversity of trichothecenes, a family of toxins produced by plant pathogenic and entomopathogenic fungi.</title>
        <authorList>
            <person name="Proctor R.H."/>
            <person name="McCormick S.P."/>
            <person name="Kim H.S."/>
            <person name="Cardoza R.E."/>
            <person name="Stanley A.M."/>
            <person name="Lindo L."/>
            <person name="Kelly A."/>
            <person name="Brown D.W."/>
            <person name="Lee T."/>
            <person name="Vaughan M.M."/>
            <person name="Alexander N.J."/>
            <person name="Busman M."/>
            <person name="Gutierrez S."/>
        </authorList>
    </citation>
    <scope>NUCLEOTIDE SEQUENCE [LARGE SCALE GENOMIC DNA]</scope>
    <source>
        <strain evidence="2 3">NRRL 20695</strain>
    </source>
</reference>
<evidence type="ECO:0000313" key="2">
    <source>
        <dbReference type="EMBL" id="RGP62528.1"/>
    </source>
</evidence>